<dbReference type="PANTHER" id="PTHR47989:SF8">
    <property type="entry name" value="INACTIVE PROTEIN KINASE SELMODRAFT_444075-LIKE"/>
    <property type="match status" value="1"/>
</dbReference>
<dbReference type="PROSITE" id="PS50011">
    <property type="entry name" value="PROTEIN_KINASE_DOM"/>
    <property type="match status" value="1"/>
</dbReference>
<keyword evidence="1" id="KW-0808">Transferase</keyword>
<evidence type="ECO:0000256" key="4">
    <source>
        <dbReference type="SAM" id="MobiDB-lite"/>
    </source>
</evidence>
<gene>
    <name evidence="6" type="ORF">BUALT_Bualt16G0053800</name>
</gene>
<dbReference type="PANTHER" id="PTHR47989">
    <property type="entry name" value="OS01G0750732 PROTEIN"/>
    <property type="match status" value="1"/>
</dbReference>
<dbReference type="GO" id="GO:0004674">
    <property type="term" value="F:protein serine/threonine kinase activity"/>
    <property type="evidence" value="ECO:0007669"/>
    <property type="project" value="UniProtKB-KW"/>
</dbReference>
<dbReference type="InterPro" id="IPR011009">
    <property type="entry name" value="Kinase-like_dom_sf"/>
</dbReference>
<accession>A0AAV6W981</accession>
<dbReference type="Proteomes" id="UP000826271">
    <property type="component" value="Unassembled WGS sequence"/>
</dbReference>
<evidence type="ECO:0000256" key="1">
    <source>
        <dbReference type="ARBA" id="ARBA00022527"/>
    </source>
</evidence>
<keyword evidence="1" id="KW-0418">Kinase</keyword>
<dbReference type="GO" id="GO:0005524">
    <property type="term" value="F:ATP binding"/>
    <property type="evidence" value="ECO:0007669"/>
    <property type="project" value="UniProtKB-KW"/>
</dbReference>
<keyword evidence="2" id="KW-0547">Nucleotide-binding</keyword>
<organism evidence="6 7">
    <name type="scientific">Buddleja alternifolia</name>
    <dbReference type="NCBI Taxonomy" id="168488"/>
    <lineage>
        <taxon>Eukaryota</taxon>
        <taxon>Viridiplantae</taxon>
        <taxon>Streptophyta</taxon>
        <taxon>Embryophyta</taxon>
        <taxon>Tracheophyta</taxon>
        <taxon>Spermatophyta</taxon>
        <taxon>Magnoliopsida</taxon>
        <taxon>eudicotyledons</taxon>
        <taxon>Gunneridae</taxon>
        <taxon>Pentapetalae</taxon>
        <taxon>asterids</taxon>
        <taxon>lamiids</taxon>
        <taxon>Lamiales</taxon>
        <taxon>Scrophulariaceae</taxon>
        <taxon>Buddlejeae</taxon>
        <taxon>Buddleja</taxon>
    </lineage>
</organism>
<keyword evidence="3" id="KW-0067">ATP-binding</keyword>
<evidence type="ECO:0000313" key="6">
    <source>
        <dbReference type="EMBL" id="KAG8367258.1"/>
    </source>
</evidence>
<feature type="compositionally biased region" description="Polar residues" evidence="4">
    <location>
        <begin position="280"/>
        <end position="291"/>
    </location>
</feature>
<dbReference type="SUPFAM" id="SSF56112">
    <property type="entry name" value="Protein kinase-like (PK-like)"/>
    <property type="match status" value="1"/>
</dbReference>
<sequence length="634" mass="70813">MMMSSRIREKSGNENEDSAVIVGVKACKEISKSALIWALTHIVQPGGCVMLLVVIPTHSSSKTHWGFPTFHSDCTAGYGRSMSGTISDQKDYITDVCNDMISHLQGIYDPEKVTVKMKVVCGSKDGVVASEARRAHSQWIILDKRMKKEAHFCMEQLNCNVIVVNHSDPKVLRLNLIEPSKMKTEVISHSKSSSKHHKHDFDLSNYIKVPNVTPTSSPDRMSPVSSLDMFTSPTFISEINWCSKVKQILPLSFGKYDFHESYSESDSDNLSSHSTSNCSQQWMEDNLSSPESSKHLKAQNSEIYKGLCKNVRELMLLQKNAPLESPPLCSICLHKSPSFGQPPRLFSYSELEQATDGFSPAKFLAEGGYGSVHRGIMADGQVIAVKQHKLASSQGDREFCAEVQVLSCAQHRNVVMLIGYCMEDGRRLLVYEYICNGSLDSHLYGANHDPLDWAARRKIAIGAARGLRYLHEECRVGCIVHRDMRPNNILLTHDFEPLVGDFGLARLQPNGDSSVQTRVIGTFGYLAPEYAQTGQVSEKSDVYSFGVVLLDLVTGRKAVDITRPKGEQCLTEWARSLLEENDVTKLIDPCLINRYSENEVQEMLHCASLCLQRDPQSRPRISLVLRMLEGDISM</sequence>
<feature type="compositionally biased region" description="Low complexity" evidence="4">
    <location>
        <begin position="268"/>
        <end position="279"/>
    </location>
</feature>
<dbReference type="InterPro" id="IPR000719">
    <property type="entry name" value="Prot_kinase_dom"/>
</dbReference>
<name>A0AAV6W981_9LAMI</name>
<dbReference type="Pfam" id="PF00069">
    <property type="entry name" value="Pkinase"/>
    <property type="match status" value="1"/>
</dbReference>
<reference evidence="6" key="1">
    <citation type="submission" date="2019-10" db="EMBL/GenBank/DDBJ databases">
        <authorList>
            <person name="Zhang R."/>
            <person name="Pan Y."/>
            <person name="Wang J."/>
            <person name="Ma R."/>
            <person name="Yu S."/>
        </authorList>
    </citation>
    <scope>NUCLEOTIDE SEQUENCE</scope>
    <source>
        <strain evidence="6">LA-IB0</strain>
        <tissue evidence="6">Leaf</tissue>
    </source>
</reference>
<dbReference type="CDD" id="cd14066">
    <property type="entry name" value="STKc_IRAK"/>
    <property type="match status" value="1"/>
</dbReference>
<proteinExistence type="predicted"/>
<dbReference type="InterPro" id="IPR008266">
    <property type="entry name" value="Tyr_kinase_AS"/>
</dbReference>
<keyword evidence="7" id="KW-1185">Reference proteome</keyword>
<evidence type="ECO:0000259" key="5">
    <source>
        <dbReference type="PROSITE" id="PS50011"/>
    </source>
</evidence>
<evidence type="ECO:0000256" key="2">
    <source>
        <dbReference type="ARBA" id="ARBA00022741"/>
    </source>
</evidence>
<protein>
    <recommendedName>
        <fullName evidence="5">Protein kinase domain-containing protein</fullName>
    </recommendedName>
</protein>
<dbReference type="EMBL" id="WHWC01000016">
    <property type="protein sequence ID" value="KAG8367258.1"/>
    <property type="molecule type" value="Genomic_DNA"/>
</dbReference>
<dbReference type="Gene3D" id="3.30.200.20">
    <property type="entry name" value="Phosphorylase Kinase, domain 1"/>
    <property type="match status" value="1"/>
</dbReference>
<dbReference type="FunFam" id="1.10.510.10:FF:000298">
    <property type="entry name" value="Adenine nucleotide alpha hydrolase-like domain kinase"/>
    <property type="match status" value="1"/>
</dbReference>
<dbReference type="PROSITE" id="PS00109">
    <property type="entry name" value="PROTEIN_KINASE_TYR"/>
    <property type="match status" value="1"/>
</dbReference>
<feature type="region of interest" description="Disordered" evidence="4">
    <location>
        <begin position="263"/>
        <end position="293"/>
    </location>
</feature>
<dbReference type="AlphaFoldDB" id="A0AAV6W981"/>
<feature type="domain" description="Protein kinase" evidence="5">
    <location>
        <begin position="358"/>
        <end position="634"/>
    </location>
</feature>
<comment type="caution">
    <text evidence="6">The sequence shown here is derived from an EMBL/GenBank/DDBJ whole genome shotgun (WGS) entry which is preliminary data.</text>
</comment>
<dbReference type="FunFam" id="3.30.200.20:FF:000162">
    <property type="entry name" value="Adenine nucleotide alpha hydrolase-like domain kinase"/>
    <property type="match status" value="1"/>
</dbReference>
<dbReference type="Gene3D" id="1.10.510.10">
    <property type="entry name" value="Transferase(Phosphotransferase) domain 1"/>
    <property type="match status" value="1"/>
</dbReference>
<evidence type="ECO:0000313" key="7">
    <source>
        <dbReference type="Proteomes" id="UP000826271"/>
    </source>
</evidence>
<keyword evidence="1" id="KW-0723">Serine/threonine-protein kinase</keyword>
<evidence type="ECO:0000256" key="3">
    <source>
        <dbReference type="ARBA" id="ARBA00022840"/>
    </source>
</evidence>